<sequence>MNDNGKRDSPTCAPQVTSTSEKVFSITEGYTRQPECHQTGRRRTRSTTCALQGSFAALFRIYVSSEEQMWLRIIMSPY</sequence>
<keyword evidence="2" id="KW-1185">Reference proteome</keyword>
<organism evidence="1 2">
    <name type="scientific">Dreissena polymorpha</name>
    <name type="common">Zebra mussel</name>
    <name type="synonym">Mytilus polymorpha</name>
    <dbReference type="NCBI Taxonomy" id="45954"/>
    <lineage>
        <taxon>Eukaryota</taxon>
        <taxon>Metazoa</taxon>
        <taxon>Spiralia</taxon>
        <taxon>Lophotrochozoa</taxon>
        <taxon>Mollusca</taxon>
        <taxon>Bivalvia</taxon>
        <taxon>Autobranchia</taxon>
        <taxon>Heteroconchia</taxon>
        <taxon>Euheterodonta</taxon>
        <taxon>Imparidentia</taxon>
        <taxon>Neoheterodontei</taxon>
        <taxon>Myida</taxon>
        <taxon>Dreissenoidea</taxon>
        <taxon>Dreissenidae</taxon>
        <taxon>Dreissena</taxon>
    </lineage>
</organism>
<evidence type="ECO:0000313" key="2">
    <source>
        <dbReference type="Proteomes" id="UP000828390"/>
    </source>
</evidence>
<proteinExistence type="predicted"/>
<comment type="caution">
    <text evidence="1">The sequence shown here is derived from an EMBL/GenBank/DDBJ whole genome shotgun (WGS) entry which is preliminary data.</text>
</comment>
<reference evidence="1" key="1">
    <citation type="journal article" date="2019" name="bioRxiv">
        <title>The Genome of the Zebra Mussel, Dreissena polymorpha: A Resource for Invasive Species Research.</title>
        <authorList>
            <person name="McCartney M.A."/>
            <person name="Auch B."/>
            <person name="Kono T."/>
            <person name="Mallez S."/>
            <person name="Zhang Y."/>
            <person name="Obille A."/>
            <person name="Becker A."/>
            <person name="Abrahante J.E."/>
            <person name="Garbe J."/>
            <person name="Badalamenti J.P."/>
            <person name="Herman A."/>
            <person name="Mangelson H."/>
            <person name="Liachko I."/>
            <person name="Sullivan S."/>
            <person name="Sone E.D."/>
            <person name="Koren S."/>
            <person name="Silverstein K.A.T."/>
            <person name="Beckman K.B."/>
            <person name="Gohl D.M."/>
        </authorList>
    </citation>
    <scope>NUCLEOTIDE SEQUENCE</scope>
    <source>
        <strain evidence="1">Duluth1</strain>
        <tissue evidence="1">Whole animal</tissue>
    </source>
</reference>
<dbReference type="Proteomes" id="UP000828390">
    <property type="component" value="Unassembled WGS sequence"/>
</dbReference>
<gene>
    <name evidence="1" type="ORF">DPMN_010247</name>
</gene>
<dbReference type="AlphaFoldDB" id="A0A9D4S0T4"/>
<dbReference type="EMBL" id="JAIWYP010000001">
    <property type="protein sequence ID" value="KAH3886245.1"/>
    <property type="molecule type" value="Genomic_DNA"/>
</dbReference>
<protein>
    <submittedName>
        <fullName evidence="1">Uncharacterized protein</fullName>
    </submittedName>
</protein>
<name>A0A9D4S0T4_DREPO</name>
<accession>A0A9D4S0T4</accession>
<reference evidence="1" key="2">
    <citation type="submission" date="2020-11" db="EMBL/GenBank/DDBJ databases">
        <authorList>
            <person name="McCartney M.A."/>
            <person name="Auch B."/>
            <person name="Kono T."/>
            <person name="Mallez S."/>
            <person name="Becker A."/>
            <person name="Gohl D.M."/>
            <person name="Silverstein K.A.T."/>
            <person name="Koren S."/>
            <person name="Bechman K.B."/>
            <person name="Herman A."/>
            <person name="Abrahante J.E."/>
            <person name="Garbe J."/>
        </authorList>
    </citation>
    <scope>NUCLEOTIDE SEQUENCE</scope>
    <source>
        <strain evidence="1">Duluth1</strain>
        <tissue evidence="1">Whole animal</tissue>
    </source>
</reference>
<evidence type="ECO:0000313" key="1">
    <source>
        <dbReference type="EMBL" id="KAH3886245.1"/>
    </source>
</evidence>